<feature type="domain" description="Carrier" evidence="3">
    <location>
        <begin position="1"/>
        <end position="78"/>
    </location>
</feature>
<dbReference type="Gene3D" id="1.10.1200.10">
    <property type="entry name" value="ACP-like"/>
    <property type="match status" value="1"/>
</dbReference>
<evidence type="ECO:0000256" key="1">
    <source>
        <dbReference type="ARBA" id="ARBA00022450"/>
    </source>
</evidence>
<sequence>MSDHDVHRWLTERVAHYLERSPVEIDPSAKLRTYGWESIHALSLCVDIEEAVGLLVEPTLTWDYPTIDALAAHLTELLSPRPGG</sequence>
<name>A0ABV6U329_9ACTN</name>
<proteinExistence type="predicted"/>
<keyword evidence="1" id="KW-0596">Phosphopantetheine</keyword>
<comment type="caution">
    <text evidence="4">The sequence shown here is derived from an EMBL/GenBank/DDBJ whole genome shotgun (WGS) entry which is preliminary data.</text>
</comment>
<organism evidence="4 5">
    <name type="scientific">Sphaerimonospora cavernae</name>
    <dbReference type="NCBI Taxonomy" id="1740611"/>
    <lineage>
        <taxon>Bacteria</taxon>
        <taxon>Bacillati</taxon>
        <taxon>Actinomycetota</taxon>
        <taxon>Actinomycetes</taxon>
        <taxon>Streptosporangiales</taxon>
        <taxon>Streptosporangiaceae</taxon>
        <taxon>Sphaerimonospora</taxon>
    </lineage>
</organism>
<evidence type="ECO:0000256" key="2">
    <source>
        <dbReference type="ARBA" id="ARBA00022553"/>
    </source>
</evidence>
<dbReference type="RefSeq" id="WP_394300469.1">
    <property type="nucleotide sequence ID" value="NZ_JBHMQT010000012.1"/>
</dbReference>
<dbReference type="InterPro" id="IPR036736">
    <property type="entry name" value="ACP-like_sf"/>
</dbReference>
<evidence type="ECO:0000313" key="5">
    <source>
        <dbReference type="Proteomes" id="UP001589870"/>
    </source>
</evidence>
<keyword evidence="2" id="KW-0597">Phosphoprotein</keyword>
<evidence type="ECO:0000259" key="3">
    <source>
        <dbReference type="PROSITE" id="PS50075"/>
    </source>
</evidence>
<dbReference type="SUPFAM" id="SSF47336">
    <property type="entry name" value="ACP-like"/>
    <property type="match status" value="1"/>
</dbReference>
<accession>A0ABV6U329</accession>
<dbReference type="PROSITE" id="PS50075">
    <property type="entry name" value="CARRIER"/>
    <property type="match status" value="1"/>
</dbReference>
<dbReference type="Pfam" id="PF00550">
    <property type="entry name" value="PP-binding"/>
    <property type="match status" value="1"/>
</dbReference>
<dbReference type="InterPro" id="IPR009081">
    <property type="entry name" value="PP-bd_ACP"/>
</dbReference>
<evidence type="ECO:0000313" key="4">
    <source>
        <dbReference type="EMBL" id="MFC0862255.1"/>
    </source>
</evidence>
<keyword evidence="5" id="KW-1185">Reference proteome</keyword>
<dbReference type="EMBL" id="JBHMQT010000012">
    <property type="protein sequence ID" value="MFC0862255.1"/>
    <property type="molecule type" value="Genomic_DNA"/>
</dbReference>
<dbReference type="Proteomes" id="UP001589870">
    <property type="component" value="Unassembled WGS sequence"/>
</dbReference>
<dbReference type="InterPro" id="IPR020806">
    <property type="entry name" value="PKS_PP-bd"/>
</dbReference>
<protein>
    <submittedName>
        <fullName evidence="4">Acyl carrier protein</fullName>
    </submittedName>
</protein>
<dbReference type="SMART" id="SM00823">
    <property type="entry name" value="PKS_PP"/>
    <property type="match status" value="1"/>
</dbReference>
<reference evidence="4 5" key="1">
    <citation type="submission" date="2024-09" db="EMBL/GenBank/DDBJ databases">
        <authorList>
            <person name="Sun Q."/>
            <person name="Mori K."/>
        </authorList>
    </citation>
    <scope>NUCLEOTIDE SEQUENCE [LARGE SCALE GENOMIC DNA]</scope>
    <source>
        <strain evidence="4 5">TBRC 1851</strain>
    </source>
</reference>
<gene>
    <name evidence="4" type="ORF">ACFHYQ_08100</name>
</gene>